<dbReference type="Gene3D" id="3.60.10.10">
    <property type="entry name" value="Endonuclease/exonuclease/phosphatase"/>
    <property type="match status" value="1"/>
</dbReference>
<keyword evidence="1" id="KW-0472">Membrane</keyword>
<dbReference type="SUPFAM" id="SSF56219">
    <property type="entry name" value="DNase I-like"/>
    <property type="match status" value="1"/>
</dbReference>
<keyword evidence="3" id="KW-0418">Kinase</keyword>
<evidence type="ECO:0000256" key="1">
    <source>
        <dbReference type="SAM" id="Phobius"/>
    </source>
</evidence>
<dbReference type="AlphaFoldDB" id="A0A2K3PFS8"/>
<dbReference type="STRING" id="57577.A0A2K3PFS8"/>
<dbReference type="PANTHER" id="PTHR33116">
    <property type="entry name" value="REVERSE TRANSCRIPTASE ZINC-BINDING DOMAIN-CONTAINING PROTEIN-RELATED-RELATED"/>
    <property type="match status" value="1"/>
</dbReference>
<dbReference type="InterPro" id="IPR000477">
    <property type="entry name" value="RT_dom"/>
</dbReference>
<organism evidence="3 4">
    <name type="scientific">Trifolium pratense</name>
    <name type="common">Red clover</name>
    <dbReference type="NCBI Taxonomy" id="57577"/>
    <lineage>
        <taxon>Eukaryota</taxon>
        <taxon>Viridiplantae</taxon>
        <taxon>Streptophyta</taxon>
        <taxon>Embryophyta</taxon>
        <taxon>Tracheophyta</taxon>
        <taxon>Spermatophyta</taxon>
        <taxon>Magnoliopsida</taxon>
        <taxon>eudicotyledons</taxon>
        <taxon>Gunneridae</taxon>
        <taxon>Pentapetalae</taxon>
        <taxon>rosids</taxon>
        <taxon>fabids</taxon>
        <taxon>Fabales</taxon>
        <taxon>Fabaceae</taxon>
        <taxon>Papilionoideae</taxon>
        <taxon>50 kb inversion clade</taxon>
        <taxon>NPAAA clade</taxon>
        <taxon>Hologalegina</taxon>
        <taxon>IRL clade</taxon>
        <taxon>Trifolieae</taxon>
        <taxon>Trifolium</taxon>
    </lineage>
</organism>
<evidence type="ECO:0000313" key="3">
    <source>
        <dbReference type="EMBL" id="PNY14141.1"/>
    </source>
</evidence>
<keyword evidence="3" id="KW-0675">Receptor</keyword>
<dbReference type="EMBL" id="ASHM01006618">
    <property type="protein sequence ID" value="PNY14141.1"/>
    <property type="molecule type" value="Genomic_DNA"/>
</dbReference>
<proteinExistence type="predicted"/>
<dbReference type="PROSITE" id="PS50878">
    <property type="entry name" value="RT_POL"/>
    <property type="match status" value="1"/>
</dbReference>
<dbReference type="PANTHER" id="PTHR33116:SF78">
    <property type="entry name" value="OS12G0587133 PROTEIN"/>
    <property type="match status" value="1"/>
</dbReference>
<protein>
    <submittedName>
        <fullName evidence="3">Cysteine-rich receptor-like protein kinase</fullName>
    </submittedName>
</protein>
<comment type="caution">
    <text evidence="3">The sequence shown here is derived from an EMBL/GenBank/DDBJ whole genome shotgun (WGS) entry which is preliminary data.</text>
</comment>
<keyword evidence="3" id="KW-0808">Transferase</keyword>
<evidence type="ECO:0000313" key="4">
    <source>
        <dbReference type="Proteomes" id="UP000236291"/>
    </source>
</evidence>
<accession>A0A2K3PFS8</accession>
<dbReference type="Proteomes" id="UP000236291">
    <property type="component" value="Unassembled WGS sequence"/>
</dbReference>
<feature type="domain" description="Reverse transcriptase" evidence="2">
    <location>
        <begin position="389"/>
        <end position="667"/>
    </location>
</feature>
<dbReference type="CDD" id="cd01650">
    <property type="entry name" value="RT_nLTR_like"/>
    <property type="match status" value="1"/>
</dbReference>
<keyword evidence="1" id="KW-1133">Transmembrane helix</keyword>
<reference evidence="3 4" key="1">
    <citation type="journal article" date="2014" name="Am. J. Bot.">
        <title>Genome assembly and annotation for red clover (Trifolium pratense; Fabaceae).</title>
        <authorList>
            <person name="Istvanek J."/>
            <person name="Jaros M."/>
            <person name="Krenek A."/>
            <person name="Repkova J."/>
        </authorList>
    </citation>
    <scope>NUCLEOTIDE SEQUENCE [LARGE SCALE GENOMIC DNA]</scope>
    <source>
        <strain evidence="4">cv. Tatra</strain>
        <tissue evidence="3">Young leaves</tissue>
    </source>
</reference>
<dbReference type="InterPro" id="IPR036691">
    <property type="entry name" value="Endo/exonu/phosph_ase_sf"/>
</dbReference>
<dbReference type="GO" id="GO:0016301">
    <property type="term" value="F:kinase activity"/>
    <property type="evidence" value="ECO:0007669"/>
    <property type="project" value="UniProtKB-KW"/>
</dbReference>
<name>A0A2K3PFS8_TRIPR</name>
<keyword evidence="1" id="KW-0812">Transmembrane</keyword>
<gene>
    <name evidence="3" type="ORF">L195_g010815</name>
</gene>
<sequence>MEAISDPFVHNLWGSSECDWAFLPAVGSSGGILSIWNKVKATLVFTFMGEDSVERRGFRDNWSGAQSTEMVAFDGFLNNLELVDMPLIGRTFTWFHPNGVTMGRLDRVLISPSWFDMWGAPNAWVLARDVADHCPIVLKYSSFDWGPKPFRLNNFWEHNSDFKGVIKEAWESIEITGWMGFILKERLKVLKGVIKEWKKTKFGKVEEEESRLLNDILVLDLRSESLGLVEAEVGERKVLFEKLWNILKSIDAMTFQRSRSRWLKEGDSNTKYFHNCIKARHRRNRVVALRTTTGWVEGPVGVRGAVVSYFRDHFDNEDWHRPTLDGITFPCLSLANADLLTASFTMEEISEVVKGCDGSKSPGPDGFNFAFIKEFWEIMKHDVRIMFDQFHGNACLPKSLLSYFITLIPKVHSPQALGDFRPISLLGCLYKMIAKVLATRLALVIGDLIPKTQSAFLKGRQLVEGVVVVNEVIDFAKKAGKKCLIFKVDFEKAYDSVDWSFLDYMLGRFGFNVKWRAWMKACICSGSMSVLVNGSPTEEISIKRGLKQGDSLAPLLFLIVAEGLGALMREAVQKGYFKPFLVGRGRLPVSILQYADDTLCIGEATVENLWTLKAVLRGFELVSGLKVNFWKSCLVGVNVSHDFLHMASTFLNCRIGRIPFIYLGLPVGANPHRYATWVPMMDAIKRRLGVWGNKYISLGGRIVLINAVLSAIPIFYLSYMKMPVKVWKEVGPSVGELEFVSKMAMEITHRRGGGMEECGGSKIWGGSVG</sequence>
<evidence type="ECO:0000259" key="2">
    <source>
        <dbReference type="PROSITE" id="PS50878"/>
    </source>
</evidence>
<feature type="transmembrane region" description="Helical" evidence="1">
    <location>
        <begin position="695"/>
        <end position="719"/>
    </location>
</feature>
<dbReference type="Pfam" id="PF00078">
    <property type="entry name" value="RVT_1"/>
    <property type="match status" value="1"/>
</dbReference>
<reference evidence="3 4" key="2">
    <citation type="journal article" date="2017" name="Front. Plant Sci.">
        <title>Gene Classification and Mining of Molecular Markers Useful in Red Clover (Trifolium pratense) Breeding.</title>
        <authorList>
            <person name="Istvanek J."/>
            <person name="Dluhosova J."/>
            <person name="Dluhos P."/>
            <person name="Patkova L."/>
            <person name="Nedelnik J."/>
            <person name="Repkova J."/>
        </authorList>
    </citation>
    <scope>NUCLEOTIDE SEQUENCE [LARGE SCALE GENOMIC DNA]</scope>
    <source>
        <strain evidence="4">cv. Tatra</strain>
        <tissue evidence="3">Young leaves</tissue>
    </source>
</reference>